<dbReference type="Gene3D" id="1.20.20.10">
    <property type="entry name" value="F1F0 ATP synthase subunit C"/>
    <property type="match status" value="1"/>
</dbReference>
<gene>
    <name evidence="3" type="ORF">ONB1V03_LOCUS13913</name>
</gene>
<dbReference type="OrthoDB" id="438052at2759"/>
<evidence type="ECO:0000313" key="4">
    <source>
        <dbReference type="Proteomes" id="UP000728032"/>
    </source>
</evidence>
<keyword evidence="2" id="KW-0812">Transmembrane</keyword>
<proteinExistence type="inferred from homology"/>
<keyword evidence="4" id="KW-1185">Reference proteome</keyword>
<feature type="transmembrane region" description="Helical" evidence="2">
    <location>
        <begin position="71"/>
        <end position="87"/>
    </location>
</feature>
<protein>
    <submittedName>
        <fullName evidence="3">Uncharacterized protein</fullName>
    </submittedName>
</protein>
<organism evidence="3">
    <name type="scientific">Oppiella nova</name>
    <dbReference type="NCBI Taxonomy" id="334625"/>
    <lineage>
        <taxon>Eukaryota</taxon>
        <taxon>Metazoa</taxon>
        <taxon>Ecdysozoa</taxon>
        <taxon>Arthropoda</taxon>
        <taxon>Chelicerata</taxon>
        <taxon>Arachnida</taxon>
        <taxon>Acari</taxon>
        <taxon>Acariformes</taxon>
        <taxon>Sarcoptiformes</taxon>
        <taxon>Oribatida</taxon>
        <taxon>Brachypylina</taxon>
        <taxon>Oppioidea</taxon>
        <taxon>Oppiidae</taxon>
        <taxon>Oppiella</taxon>
    </lineage>
</organism>
<keyword evidence="2" id="KW-0472">Membrane</keyword>
<reference evidence="3" key="1">
    <citation type="submission" date="2020-11" db="EMBL/GenBank/DDBJ databases">
        <authorList>
            <person name="Tran Van P."/>
        </authorList>
    </citation>
    <scope>NUCLEOTIDE SEQUENCE</scope>
</reference>
<evidence type="ECO:0000313" key="3">
    <source>
        <dbReference type="EMBL" id="CAD7657283.1"/>
    </source>
</evidence>
<comment type="similarity">
    <text evidence="1">Belongs to the ATPase C chain family.</text>
</comment>
<name>A0A7R9MBS1_9ACAR</name>
<sequence length="88" mass="9625">MPALPVLRSLRTSAVHRDIIGTCRATVGAIGADTRSVFGALIVGYARKLCPKELLIPYAIVGIKVLKNMDFMFPVICLVMAFLLLFVF</sequence>
<dbReference type="AlphaFoldDB" id="A0A7R9MBS1"/>
<accession>A0A7R9MBS1</accession>
<evidence type="ECO:0000256" key="1">
    <source>
        <dbReference type="ARBA" id="ARBA00006704"/>
    </source>
</evidence>
<keyword evidence="2" id="KW-1133">Transmembrane helix</keyword>
<dbReference type="EMBL" id="CAJPVJ010012722">
    <property type="protein sequence ID" value="CAG2174469.1"/>
    <property type="molecule type" value="Genomic_DNA"/>
</dbReference>
<dbReference type="EMBL" id="OC927547">
    <property type="protein sequence ID" value="CAD7657283.1"/>
    <property type="molecule type" value="Genomic_DNA"/>
</dbReference>
<dbReference type="InterPro" id="IPR038662">
    <property type="entry name" value="ATP_synth_F0_csu_sf"/>
</dbReference>
<evidence type="ECO:0000256" key="2">
    <source>
        <dbReference type="SAM" id="Phobius"/>
    </source>
</evidence>
<dbReference type="Proteomes" id="UP000728032">
    <property type="component" value="Unassembled WGS sequence"/>
</dbReference>